<dbReference type="AlphaFoldDB" id="A0A2G9HF16"/>
<gene>
    <name evidence="2" type="ORF">CDL12_11214</name>
</gene>
<dbReference type="Proteomes" id="UP000231279">
    <property type="component" value="Unassembled WGS sequence"/>
</dbReference>
<protein>
    <submittedName>
        <fullName evidence="2">Polyneuridine-aldehyde esterase</fullName>
        <ecNumber evidence="2">3.1.1.78</ecNumber>
    </submittedName>
</protein>
<dbReference type="GO" id="GO:0050529">
    <property type="term" value="F:polyneuridine-aldehyde esterase activity"/>
    <property type="evidence" value="ECO:0007669"/>
    <property type="project" value="UniProtKB-EC"/>
</dbReference>
<dbReference type="EC" id="3.1.1.78" evidence="2"/>
<comment type="caution">
    <text evidence="2">The sequence shown here is derived from an EMBL/GenBank/DDBJ whole genome shotgun (WGS) entry which is preliminary data.</text>
</comment>
<dbReference type="STRING" id="429701.A0A2G9HF16"/>
<evidence type="ECO:0000313" key="2">
    <source>
        <dbReference type="EMBL" id="PIN16132.1"/>
    </source>
</evidence>
<dbReference type="GO" id="GO:0080030">
    <property type="term" value="F:methyl indole-3-acetate esterase activity"/>
    <property type="evidence" value="ECO:0007669"/>
    <property type="project" value="TreeGrafter"/>
</dbReference>
<dbReference type="Gene3D" id="3.40.50.1820">
    <property type="entry name" value="alpha/beta hydrolase"/>
    <property type="match status" value="1"/>
</dbReference>
<evidence type="ECO:0000313" key="3">
    <source>
        <dbReference type="Proteomes" id="UP000231279"/>
    </source>
</evidence>
<sequence length="80" mass="9031">MLVRPSSLFIEDLSNKNPFSEEGFGSVKRVYIMCREDKGVLVNFRRWEIENRGVAEVKEMGNADHMATLSTPKGTLPIST</sequence>
<name>A0A2G9HF16_9LAMI</name>
<dbReference type="GO" id="GO:0009696">
    <property type="term" value="P:salicylic acid metabolic process"/>
    <property type="evidence" value="ECO:0007669"/>
    <property type="project" value="TreeGrafter"/>
</dbReference>
<dbReference type="PANTHER" id="PTHR10992:SF1083">
    <property type="entry name" value="METHYLESTERASE 1"/>
    <property type="match status" value="1"/>
</dbReference>
<accession>A0A2G9HF16</accession>
<dbReference type="GO" id="GO:0080031">
    <property type="term" value="F:methyl salicylate esterase activity"/>
    <property type="evidence" value="ECO:0007669"/>
    <property type="project" value="TreeGrafter"/>
</dbReference>
<dbReference type="InterPro" id="IPR029058">
    <property type="entry name" value="AB_hydrolase_fold"/>
</dbReference>
<dbReference type="EMBL" id="NKXS01001942">
    <property type="protein sequence ID" value="PIN16132.1"/>
    <property type="molecule type" value="Genomic_DNA"/>
</dbReference>
<keyword evidence="3" id="KW-1185">Reference proteome</keyword>
<dbReference type="GO" id="GO:0009694">
    <property type="term" value="P:jasmonic acid metabolic process"/>
    <property type="evidence" value="ECO:0007669"/>
    <property type="project" value="TreeGrafter"/>
</dbReference>
<dbReference type="InterPro" id="IPR045889">
    <property type="entry name" value="MES/HNL"/>
</dbReference>
<proteinExistence type="predicted"/>
<dbReference type="PANTHER" id="PTHR10992">
    <property type="entry name" value="METHYLESTERASE FAMILY MEMBER"/>
    <property type="match status" value="1"/>
</dbReference>
<keyword evidence="1 2" id="KW-0378">Hydrolase</keyword>
<organism evidence="2 3">
    <name type="scientific">Handroanthus impetiginosus</name>
    <dbReference type="NCBI Taxonomy" id="429701"/>
    <lineage>
        <taxon>Eukaryota</taxon>
        <taxon>Viridiplantae</taxon>
        <taxon>Streptophyta</taxon>
        <taxon>Embryophyta</taxon>
        <taxon>Tracheophyta</taxon>
        <taxon>Spermatophyta</taxon>
        <taxon>Magnoliopsida</taxon>
        <taxon>eudicotyledons</taxon>
        <taxon>Gunneridae</taxon>
        <taxon>Pentapetalae</taxon>
        <taxon>asterids</taxon>
        <taxon>lamiids</taxon>
        <taxon>Lamiales</taxon>
        <taxon>Bignoniaceae</taxon>
        <taxon>Crescentiina</taxon>
        <taxon>Tabebuia alliance</taxon>
        <taxon>Handroanthus</taxon>
    </lineage>
</organism>
<dbReference type="GO" id="GO:0080032">
    <property type="term" value="F:methyl jasmonate esterase activity"/>
    <property type="evidence" value="ECO:0007669"/>
    <property type="project" value="TreeGrafter"/>
</dbReference>
<evidence type="ECO:0000256" key="1">
    <source>
        <dbReference type="ARBA" id="ARBA00022801"/>
    </source>
</evidence>
<dbReference type="OrthoDB" id="408373at2759"/>
<reference evidence="3" key="1">
    <citation type="journal article" date="2018" name="Gigascience">
        <title>Genome assembly of the Pink Ipe (Handroanthus impetiginosus, Bignoniaceae), a highly valued, ecologically keystone Neotropical timber forest tree.</title>
        <authorList>
            <person name="Silva-Junior O.B."/>
            <person name="Grattapaglia D."/>
            <person name="Novaes E."/>
            <person name="Collevatti R.G."/>
        </authorList>
    </citation>
    <scope>NUCLEOTIDE SEQUENCE [LARGE SCALE GENOMIC DNA]</scope>
    <source>
        <strain evidence="3">cv. UFG-1</strain>
    </source>
</reference>